<evidence type="ECO:0000259" key="3">
    <source>
        <dbReference type="PROSITE" id="PS51668"/>
    </source>
</evidence>
<dbReference type="NCBIfam" id="TIGR00104">
    <property type="entry name" value="tRNA_TsaA"/>
    <property type="match status" value="1"/>
</dbReference>
<dbReference type="VEuPathDB" id="TrichDB:TRFO_13250"/>
<dbReference type="SUPFAM" id="SSF118196">
    <property type="entry name" value="YaeB-like"/>
    <property type="match status" value="1"/>
</dbReference>
<organism evidence="4 5">
    <name type="scientific">Tritrichomonas foetus</name>
    <dbReference type="NCBI Taxonomy" id="1144522"/>
    <lineage>
        <taxon>Eukaryota</taxon>
        <taxon>Metamonada</taxon>
        <taxon>Parabasalia</taxon>
        <taxon>Tritrichomonadida</taxon>
        <taxon>Tritrichomonadidae</taxon>
        <taxon>Tritrichomonas</taxon>
    </lineage>
</organism>
<keyword evidence="1" id="KW-0949">S-adenosyl-L-methionine</keyword>
<evidence type="ECO:0000313" key="4">
    <source>
        <dbReference type="EMBL" id="OHT16389.1"/>
    </source>
</evidence>
<name>A0A1J4L399_9EUKA</name>
<dbReference type="InterPro" id="IPR036413">
    <property type="entry name" value="YaeB-like_sf"/>
</dbReference>
<dbReference type="Proteomes" id="UP000179807">
    <property type="component" value="Unassembled WGS sequence"/>
</dbReference>
<dbReference type="CDD" id="cd09281">
    <property type="entry name" value="UPF0066"/>
    <property type="match status" value="1"/>
</dbReference>
<keyword evidence="5" id="KW-1185">Reference proteome</keyword>
<dbReference type="GeneID" id="94831828"/>
<dbReference type="InterPro" id="IPR040372">
    <property type="entry name" value="YaeB-like"/>
</dbReference>
<dbReference type="PANTHER" id="PTHR12818">
    <property type="entry name" value="TRNA (ADENINE(37)-N6)-METHYLTRANSFERASE"/>
    <property type="match status" value="1"/>
</dbReference>
<dbReference type="OrthoDB" id="4882at2759"/>
<feature type="domain" description="TsaA-like" evidence="3">
    <location>
        <begin position="3"/>
        <end position="133"/>
    </location>
</feature>
<dbReference type="EMBL" id="MLAK01000112">
    <property type="protein sequence ID" value="OHT16389.1"/>
    <property type="molecule type" value="Genomic_DNA"/>
</dbReference>
<accession>A0A1J4L399</accession>
<dbReference type="PANTHER" id="PTHR12818:SF0">
    <property type="entry name" value="TRNA (ADENINE(37)-N6)-METHYLTRANSFERASE"/>
    <property type="match status" value="1"/>
</dbReference>
<dbReference type="InterPro" id="IPR036414">
    <property type="entry name" value="YaeB_N_sf"/>
</dbReference>
<comment type="caution">
    <text evidence="4">The sequence shown here is derived from an EMBL/GenBank/DDBJ whole genome shotgun (WGS) entry which is preliminary data.</text>
</comment>
<sequence>MNCIPIGYAHTSFKTLKETPLSSTDVHEEATIEILPEFRKCIKGLEENKFLYILCWLHESKRDVLEVHRRHDTTKPLTGVFNSRSPERPNPISLTFVELVNVKEDSIVVKHLDALDGTPVIDIKPYLIHYDTE</sequence>
<evidence type="ECO:0000313" key="5">
    <source>
        <dbReference type="Proteomes" id="UP000179807"/>
    </source>
</evidence>
<proteinExistence type="inferred from homology"/>
<dbReference type="Pfam" id="PF01980">
    <property type="entry name" value="TrmO_N"/>
    <property type="match status" value="1"/>
</dbReference>
<evidence type="ECO:0000256" key="1">
    <source>
        <dbReference type="ARBA" id="ARBA00022691"/>
    </source>
</evidence>
<dbReference type="PROSITE" id="PS51668">
    <property type="entry name" value="TSAA_2"/>
    <property type="match status" value="1"/>
</dbReference>
<dbReference type="RefSeq" id="XP_068369525.1">
    <property type="nucleotide sequence ID" value="XM_068497124.1"/>
</dbReference>
<reference evidence="4" key="1">
    <citation type="submission" date="2016-10" db="EMBL/GenBank/DDBJ databases">
        <authorList>
            <person name="Benchimol M."/>
            <person name="Almeida L.G."/>
            <person name="Vasconcelos A.T."/>
            <person name="Perreira-Neves A."/>
            <person name="Rosa I.A."/>
            <person name="Tasca T."/>
            <person name="Bogo M.R."/>
            <person name="de Souza W."/>
        </authorList>
    </citation>
    <scope>NUCLEOTIDE SEQUENCE [LARGE SCALE GENOMIC DNA]</scope>
    <source>
        <strain evidence="4">K</strain>
    </source>
</reference>
<comment type="similarity">
    <text evidence="2">Belongs to the tRNA methyltransferase O family.</text>
</comment>
<dbReference type="InterPro" id="IPR023370">
    <property type="entry name" value="TrmO-like_N"/>
</dbReference>
<evidence type="ECO:0000256" key="2">
    <source>
        <dbReference type="ARBA" id="ARBA00033753"/>
    </source>
</evidence>
<dbReference type="AlphaFoldDB" id="A0A1J4L399"/>
<dbReference type="Gene3D" id="2.40.30.70">
    <property type="entry name" value="YaeB-like"/>
    <property type="match status" value="1"/>
</dbReference>
<protein>
    <submittedName>
        <fullName evidence="4">S-adenosyl-L-methionine-binding protein</fullName>
    </submittedName>
</protein>
<gene>
    <name evidence="4" type="ORF">TRFO_13250</name>
</gene>